<dbReference type="VEuPathDB" id="FungiDB:TREMEDRAFT_66902"/>
<organism evidence="3 4">
    <name type="scientific">Tremella mesenterica</name>
    <name type="common">Jelly fungus</name>
    <dbReference type="NCBI Taxonomy" id="5217"/>
    <lineage>
        <taxon>Eukaryota</taxon>
        <taxon>Fungi</taxon>
        <taxon>Dikarya</taxon>
        <taxon>Basidiomycota</taxon>
        <taxon>Agaricomycotina</taxon>
        <taxon>Tremellomycetes</taxon>
        <taxon>Tremellales</taxon>
        <taxon>Tremellaceae</taxon>
        <taxon>Tremella</taxon>
    </lineage>
</organism>
<dbReference type="GO" id="GO:0000166">
    <property type="term" value="F:nucleotide binding"/>
    <property type="evidence" value="ECO:0007669"/>
    <property type="project" value="InterPro"/>
</dbReference>
<dbReference type="Proteomes" id="UP000289152">
    <property type="component" value="Unassembled WGS sequence"/>
</dbReference>
<dbReference type="Gene3D" id="3.40.50.720">
    <property type="entry name" value="NAD(P)-binding Rossmann-like Domain"/>
    <property type="match status" value="1"/>
</dbReference>
<dbReference type="PANTHER" id="PTHR43249">
    <property type="entry name" value="UDP-N-ACETYL-2-AMINO-2-DEOXY-D-GLUCURONATE OXIDASE"/>
    <property type="match status" value="1"/>
</dbReference>
<dbReference type="PANTHER" id="PTHR43249:SF1">
    <property type="entry name" value="D-GLUCOSIDE 3-DEHYDROGENASE"/>
    <property type="match status" value="1"/>
</dbReference>
<sequence length="417" mass="45918">MGLRDISAVGPKDWAEVSSDEPEFPVLLIGAGPAMFGTNEGPWNIALRLENRLGPRLKVQAIVDINPKVAEAALAKKRATFVKSAYEETIIVPSVKAYKELVDAGKVLAPKAIFVATPPRWRGSLEPGKDLEVQLVTAFPEANIFLEKPVATNAPWEKSVEDAKAIGEMLKKHKGIVSVGYVLRYVRGAREMKRILEENHLTVMATVARYFGAYELAYLSDWWDVSKSHGPILEQGTHLCDLSRFFGGDIDTDTMQAHALEAYEKPAANLSKLSFSEEGIPLAHRVPRATSATWKYESGAVGTFVHGTLLQGVDYAIEIEVYADGHQLILQDPFGVPSISVRKPGSDIPEVIQIMGDDPYQTEMDAFIDAIENPADNRILSSFEDAAKTYEMTWYLKNSASASSARLREKKGIKLEA</sequence>
<evidence type="ECO:0000313" key="4">
    <source>
        <dbReference type="Proteomes" id="UP000289152"/>
    </source>
</evidence>
<reference evidence="3 4" key="1">
    <citation type="submission" date="2016-06" db="EMBL/GenBank/DDBJ databases">
        <title>Evolution of pathogenesis and genome organization in the Tremellales.</title>
        <authorList>
            <person name="Cuomo C."/>
            <person name="Litvintseva A."/>
            <person name="Heitman J."/>
            <person name="Chen Y."/>
            <person name="Sun S."/>
            <person name="Springer D."/>
            <person name="Dromer F."/>
            <person name="Young S."/>
            <person name="Zeng Q."/>
            <person name="Chapman S."/>
            <person name="Gujja S."/>
            <person name="Saif S."/>
            <person name="Birren B."/>
        </authorList>
    </citation>
    <scope>NUCLEOTIDE SEQUENCE [LARGE SCALE GENOMIC DNA]</scope>
    <source>
        <strain evidence="3 4">ATCC 28783</strain>
    </source>
</reference>
<feature type="domain" description="Gfo/Idh/MocA-like oxidoreductase N-terminal" evidence="1">
    <location>
        <begin position="26"/>
        <end position="181"/>
    </location>
</feature>
<proteinExistence type="predicted"/>
<protein>
    <recommendedName>
        <fullName evidence="5">NAD binding dehydrogenase</fullName>
    </recommendedName>
</protein>
<dbReference type="InterPro" id="IPR052515">
    <property type="entry name" value="Gfo/Idh/MocA_Oxidoreductase"/>
</dbReference>
<dbReference type="InterPro" id="IPR013944">
    <property type="entry name" value="OxRdtase_put_C"/>
</dbReference>
<feature type="domain" description="Oxidoreductase putative C-terminal" evidence="2">
    <location>
        <begin position="184"/>
        <end position="326"/>
    </location>
</feature>
<dbReference type="InParanoid" id="A0A4Q1BQR4"/>
<dbReference type="AlphaFoldDB" id="A0A4Q1BQR4"/>
<evidence type="ECO:0000259" key="2">
    <source>
        <dbReference type="Pfam" id="PF08635"/>
    </source>
</evidence>
<dbReference type="InterPro" id="IPR036291">
    <property type="entry name" value="NAD(P)-bd_dom_sf"/>
</dbReference>
<dbReference type="Pfam" id="PF08635">
    <property type="entry name" value="ox_reductase_C"/>
    <property type="match status" value="1"/>
</dbReference>
<keyword evidence="4" id="KW-1185">Reference proteome</keyword>
<dbReference type="STRING" id="5217.A0A4Q1BQR4"/>
<gene>
    <name evidence="3" type="ORF">M231_02405</name>
</gene>
<accession>A0A4Q1BQR4</accession>
<name>A0A4Q1BQR4_TREME</name>
<dbReference type="Pfam" id="PF01408">
    <property type="entry name" value="GFO_IDH_MocA"/>
    <property type="match status" value="1"/>
</dbReference>
<dbReference type="OrthoDB" id="10250282at2759"/>
<dbReference type="Gene3D" id="3.30.360.10">
    <property type="entry name" value="Dihydrodipicolinate Reductase, domain 2"/>
    <property type="match status" value="1"/>
</dbReference>
<dbReference type="SUPFAM" id="SSF55347">
    <property type="entry name" value="Glyceraldehyde-3-phosphate dehydrogenase-like, C-terminal domain"/>
    <property type="match status" value="1"/>
</dbReference>
<evidence type="ECO:0000313" key="3">
    <source>
        <dbReference type="EMBL" id="RXK40291.1"/>
    </source>
</evidence>
<dbReference type="InterPro" id="IPR000683">
    <property type="entry name" value="Gfo/Idh/MocA-like_OxRdtase_N"/>
</dbReference>
<dbReference type="EMBL" id="SDIL01000020">
    <property type="protein sequence ID" value="RXK40291.1"/>
    <property type="molecule type" value="Genomic_DNA"/>
</dbReference>
<evidence type="ECO:0000259" key="1">
    <source>
        <dbReference type="Pfam" id="PF01408"/>
    </source>
</evidence>
<dbReference type="SUPFAM" id="SSF51735">
    <property type="entry name" value="NAD(P)-binding Rossmann-fold domains"/>
    <property type="match status" value="1"/>
</dbReference>
<evidence type="ECO:0008006" key="5">
    <source>
        <dbReference type="Google" id="ProtNLM"/>
    </source>
</evidence>
<comment type="caution">
    <text evidence="3">The sequence shown here is derived from an EMBL/GenBank/DDBJ whole genome shotgun (WGS) entry which is preliminary data.</text>
</comment>